<dbReference type="PANTHER" id="PTHR34319">
    <property type="entry name" value="MAJOR EXPORTED PROTEIN"/>
    <property type="match status" value="1"/>
</dbReference>
<dbReference type="NCBIfam" id="TIGR03344">
    <property type="entry name" value="VI_effect_Hcp1"/>
    <property type="match status" value="1"/>
</dbReference>
<dbReference type="InterPro" id="IPR008514">
    <property type="entry name" value="T6SS_Hcp"/>
</dbReference>
<dbReference type="Proteomes" id="UP000023464">
    <property type="component" value="Unassembled WGS sequence"/>
</dbReference>
<proteinExistence type="predicted"/>
<dbReference type="InterPro" id="IPR052947">
    <property type="entry name" value="T6SS_Hcp1_domain"/>
</dbReference>
<reference evidence="1 2" key="1">
    <citation type="submission" date="2014-03" db="EMBL/GenBank/DDBJ databases">
        <title>Draft Genome of Photorhabdus luminescens BA1, an Egyptian Isolate.</title>
        <authorList>
            <person name="Ghazal S."/>
            <person name="Hurst S.G.IV."/>
            <person name="Morris K."/>
            <person name="Thomas K."/>
            <person name="Tisa L.S."/>
        </authorList>
    </citation>
    <scope>NUCLEOTIDE SEQUENCE [LARGE SCALE GENOMIC DNA]</scope>
    <source>
        <strain evidence="1 2">BA1</strain>
    </source>
</reference>
<dbReference type="PATRIC" id="fig|1393736.3.peg.1367"/>
<keyword evidence="2" id="KW-1185">Reference proteome</keyword>
<dbReference type="AlphaFoldDB" id="A0A022PNJ8"/>
<gene>
    <name evidence="1" type="ORF">BA1DRAFT_01351</name>
</gene>
<comment type="caution">
    <text evidence="1">The sequence shown here is derived from an EMBL/GenBank/DDBJ whole genome shotgun (WGS) entry which is preliminary data.</text>
</comment>
<dbReference type="Pfam" id="PF05638">
    <property type="entry name" value="T6SS_HCP"/>
    <property type="match status" value="1"/>
</dbReference>
<evidence type="ECO:0000313" key="2">
    <source>
        <dbReference type="Proteomes" id="UP000023464"/>
    </source>
</evidence>
<dbReference type="SUPFAM" id="SSF141452">
    <property type="entry name" value="Hcp1-like"/>
    <property type="match status" value="1"/>
</dbReference>
<dbReference type="RefSeq" id="WP_036777266.1">
    <property type="nucleotide sequence ID" value="NZ_CAWLTM010000100.1"/>
</dbReference>
<dbReference type="PANTHER" id="PTHR34319:SF7">
    <property type="entry name" value="HNH ENDONUCLEASE DOMAIN-CONTAINING PROTEIN"/>
    <property type="match status" value="1"/>
</dbReference>
<dbReference type="Gene3D" id="2.30.110.20">
    <property type="entry name" value="Hcp1-like"/>
    <property type="match status" value="1"/>
</dbReference>
<organism evidence="1 2">
    <name type="scientific">Photorhabdus aegyptia</name>
    <dbReference type="NCBI Taxonomy" id="2805098"/>
    <lineage>
        <taxon>Bacteria</taxon>
        <taxon>Pseudomonadati</taxon>
        <taxon>Pseudomonadota</taxon>
        <taxon>Gammaproteobacteria</taxon>
        <taxon>Enterobacterales</taxon>
        <taxon>Morganellaceae</taxon>
        <taxon>Photorhabdus</taxon>
    </lineage>
</organism>
<accession>A0A022PNJ8</accession>
<name>A0A022PNJ8_9GAMM</name>
<dbReference type="InterPro" id="IPR036624">
    <property type="entry name" value="Hcp1-lik_sf"/>
</dbReference>
<evidence type="ECO:0000313" key="1">
    <source>
        <dbReference type="EMBL" id="EYU16015.1"/>
    </source>
</evidence>
<sequence length="159" mass="18001">MSNLIYLTVKGQNQGLISAGCGRRDSIGIKAQNGHEDKIFVYSLQHLMTRKQNVSHHPVIITKPIDKASPLLAKSLDDNERLECFLESYRTSENGGLELYYTIRLGQAYIVSLKSDHPHSLTSNHMMPQEILSIVYANITWNNVACSTSTYSIWDERVF</sequence>
<protein>
    <submittedName>
        <fullName evidence="1">Type VI secretion system effector, Hcp1 family</fullName>
    </submittedName>
</protein>
<dbReference type="EMBL" id="JFGV01000015">
    <property type="protein sequence ID" value="EYU16015.1"/>
    <property type="molecule type" value="Genomic_DNA"/>
</dbReference>